<dbReference type="InterPro" id="IPR056924">
    <property type="entry name" value="SH3_Tf2-1"/>
</dbReference>
<dbReference type="SUPFAM" id="SSF56672">
    <property type="entry name" value="DNA/RNA polymerases"/>
    <property type="match status" value="1"/>
</dbReference>
<dbReference type="EMBL" id="KE721450">
    <property type="protein sequence ID" value="ERF69335.1"/>
    <property type="molecule type" value="Genomic_DNA"/>
</dbReference>
<gene>
    <name evidence="5" type="ORF">EPUS_09241</name>
</gene>
<dbReference type="GO" id="GO:0003824">
    <property type="term" value="F:catalytic activity"/>
    <property type="evidence" value="ECO:0007669"/>
    <property type="project" value="UniProtKB-KW"/>
</dbReference>
<feature type="domain" description="Integrase catalytic" evidence="4">
    <location>
        <begin position="406"/>
        <end position="585"/>
    </location>
</feature>
<dbReference type="InterPro" id="IPR041577">
    <property type="entry name" value="RT_RNaseH_2"/>
</dbReference>
<dbReference type="InterPro" id="IPR050951">
    <property type="entry name" value="Retrovirus_Pol_polyprotein"/>
</dbReference>
<dbReference type="HOGENOM" id="CLU_275084_0_0_1"/>
<dbReference type="InterPro" id="IPR012337">
    <property type="entry name" value="RNaseH-like_sf"/>
</dbReference>
<dbReference type="PANTHER" id="PTHR37984:SF5">
    <property type="entry name" value="PROTEIN NYNRIN-LIKE"/>
    <property type="match status" value="1"/>
</dbReference>
<dbReference type="AlphaFoldDB" id="U1HGQ6"/>
<dbReference type="InterPro" id="IPR036397">
    <property type="entry name" value="RNaseH_sf"/>
</dbReference>
<name>U1HGQ6_ENDPU</name>
<evidence type="ECO:0000256" key="1">
    <source>
        <dbReference type="ARBA" id="ARBA00022884"/>
    </source>
</evidence>
<dbReference type="OrthoDB" id="4368626at2759"/>
<feature type="compositionally biased region" description="Polar residues" evidence="3">
    <location>
        <begin position="854"/>
        <end position="865"/>
    </location>
</feature>
<dbReference type="Gene3D" id="3.30.70.270">
    <property type="match status" value="2"/>
</dbReference>
<feature type="compositionally biased region" description="Basic and acidic residues" evidence="3">
    <location>
        <begin position="1081"/>
        <end position="1092"/>
    </location>
</feature>
<feature type="compositionally biased region" description="Acidic residues" evidence="3">
    <location>
        <begin position="1035"/>
        <end position="1047"/>
    </location>
</feature>
<dbReference type="GO" id="GO:0003723">
    <property type="term" value="F:RNA binding"/>
    <property type="evidence" value="ECO:0007669"/>
    <property type="project" value="UniProtKB-KW"/>
</dbReference>
<evidence type="ECO:0000313" key="5">
    <source>
        <dbReference type="EMBL" id="ERF69335.1"/>
    </source>
</evidence>
<feature type="region of interest" description="Disordered" evidence="3">
    <location>
        <begin position="1035"/>
        <end position="1162"/>
    </location>
</feature>
<evidence type="ECO:0000256" key="3">
    <source>
        <dbReference type="SAM" id="MobiDB-lite"/>
    </source>
</evidence>
<feature type="compositionally biased region" description="Low complexity" evidence="3">
    <location>
        <begin position="900"/>
        <end position="910"/>
    </location>
</feature>
<dbReference type="PANTHER" id="PTHR37984">
    <property type="entry name" value="PROTEIN CBG26694"/>
    <property type="match status" value="1"/>
</dbReference>
<feature type="compositionally biased region" description="Low complexity" evidence="3">
    <location>
        <begin position="841"/>
        <end position="852"/>
    </location>
</feature>
<accession>U1HGQ6</accession>
<dbReference type="eggNOG" id="KOG0017">
    <property type="taxonomic scope" value="Eukaryota"/>
</dbReference>
<keyword evidence="2" id="KW-0511">Multifunctional enzyme</keyword>
<dbReference type="InterPro" id="IPR043502">
    <property type="entry name" value="DNA/RNA_pol_sf"/>
</dbReference>
<evidence type="ECO:0000313" key="6">
    <source>
        <dbReference type="Proteomes" id="UP000019373"/>
    </source>
</evidence>
<dbReference type="Gene3D" id="3.30.420.10">
    <property type="entry name" value="Ribonuclease H-like superfamily/Ribonuclease H"/>
    <property type="match status" value="1"/>
</dbReference>
<feature type="compositionally biased region" description="Basic and acidic residues" evidence="3">
    <location>
        <begin position="916"/>
        <end position="929"/>
    </location>
</feature>
<dbReference type="RefSeq" id="XP_007805015.1">
    <property type="nucleotide sequence ID" value="XM_007806824.1"/>
</dbReference>
<dbReference type="InterPro" id="IPR001584">
    <property type="entry name" value="Integrase_cat-core"/>
</dbReference>
<dbReference type="Pfam" id="PF24626">
    <property type="entry name" value="SH3_Tf2-1"/>
    <property type="match status" value="1"/>
</dbReference>
<organism evidence="5 6">
    <name type="scientific">Endocarpon pusillum (strain Z07020 / HMAS-L-300199)</name>
    <name type="common">Lichen-forming fungus</name>
    <dbReference type="NCBI Taxonomy" id="1263415"/>
    <lineage>
        <taxon>Eukaryota</taxon>
        <taxon>Fungi</taxon>
        <taxon>Dikarya</taxon>
        <taxon>Ascomycota</taxon>
        <taxon>Pezizomycotina</taxon>
        <taxon>Eurotiomycetes</taxon>
        <taxon>Chaetothyriomycetidae</taxon>
        <taxon>Verrucariales</taxon>
        <taxon>Verrucariaceae</taxon>
        <taxon>Endocarpon</taxon>
    </lineage>
</organism>
<dbReference type="GO" id="GO:0005634">
    <property type="term" value="C:nucleus"/>
    <property type="evidence" value="ECO:0007669"/>
    <property type="project" value="UniProtKB-ARBA"/>
</dbReference>
<dbReference type="Proteomes" id="UP000019373">
    <property type="component" value="Unassembled WGS sequence"/>
</dbReference>
<dbReference type="SUPFAM" id="SSF53098">
    <property type="entry name" value="Ribonuclease H-like"/>
    <property type="match status" value="1"/>
</dbReference>
<feature type="compositionally biased region" description="Acidic residues" evidence="3">
    <location>
        <begin position="1104"/>
        <end position="1119"/>
    </location>
</feature>
<evidence type="ECO:0000259" key="4">
    <source>
        <dbReference type="PROSITE" id="PS50994"/>
    </source>
</evidence>
<feature type="compositionally biased region" description="Basic residues" evidence="3">
    <location>
        <begin position="1133"/>
        <end position="1144"/>
    </location>
</feature>
<evidence type="ECO:0000256" key="2">
    <source>
        <dbReference type="ARBA" id="ARBA00023268"/>
    </source>
</evidence>
<proteinExistence type="predicted"/>
<dbReference type="GO" id="GO:0015074">
    <property type="term" value="P:DNA integration"/>
    <property type="evidence" value="ECO:0007669"/>
    <property type="project" value="InterPro"/>
</dbReference>
<dbReference type="InterPro" id="IPR043128">
    <property type="entry name" value="Rev_trsase/Diguanyl_cyclase"/>
</dbReference>
<dbReference type="GeneID" id="19244071"/>
<reference evidence="6" key="1">
    <citation type="journal article" date="2014" name="BMC Genomics">
        <title>Genome characteristics reveal the impact of lichenization on lichen-forming fungus Endocarpon pusillum Hedwig (Verrucariales, Ascomycota).</title>
        <authorList>
            <person name="Wang Y.-Y."/>
            <person name="Liu B."/>
            <person name="Zhang X.-Y."/>
            <person name="Zhou Q.-M."/>
            <person name="Zhang T."/>
            <person name="Li H."/>
            <person name="Yu Y.-F."/>
            <person name="Zhang X.-L."/>
            <person name="Hao X.-Y."/>
            <person name="Wang M."/>
            <person name="Wang L."/>
            <person name="Wei J.-C."/>
        </authorList>
    </citation>
    <scope>NUCLEOTIDE SEQUENCE [LARGE SCALE GENOMIC DNA]</scope>
    <source>
        <strain evidence="6">Z07020 / HMAS-L-300199</strain>
    </source>
</reference>
<dbReference type="Pfam" id="PF17919">
    <property type="entry name" value="RT_RNaseH_2"/>
    <property type="match status" value="1"/>
</dbReference>
<sequence length="1162" mass="129509">MPIRFKDELDVSGLKTNPYNLSRRDRIEADKILDPLVEEGCVEPVPLGHPLAASSPAFIVWNKGKPRLVVDLRKVLSALEASGVSLSIKKCHFGYPSIQLLGHHVSRLGYSTLEEKVDAIRKKAFPKTLKQLETGIGFFGYYRKYVGHYSSIAEPLQRLKTIGFKGALVKGRQRDQYAAKTTLTDGTAIKNLEEEDREKLIAEAKAAWEKLKEELTAAPTLAYPDFSLPFKLYMDGSYEHGFGAAVHQVQDGALQKVPFYFDQGDFEVVTDYSPILGLCKEAKGRRSQRLDKWALFLSKFHPRIKITHRAGKKHANADGLSRLHDEKDSRALSVTVIGLQEPFLDQIRDGLNTDKAFTTVMQKVRAMKKAAEKADEDTTDREWAYHSFVWRADGLLYHIRAGHPDRLCIPVNVERTLLESAHDHNAHLGLKKAYDKGFDAFATVTCKYSKWIHILPGKETWTAGEWAHAFFDQVVRYHTLPDAIVSDRDAKFTSSFWRHLMSKCKVAGHMTAAYHPAADGQSERTNQSVEIALRCLLVGEYEERWVDIIAEVERCLNCAYNASIGMSAFEALYGYPPRIDFARGSEHNEAQEFVEARELIRKDLEDAVQLANARMAFFFDEKHEPPHFQGKVFISSKLSTIRMGPYPIKRRVGQLAYELELPSHTRIHPVISCVHLEPFHEDAHERRMAEPVPIIVDGEAEWVVEKLLRAKGKGEQQRILGDARTTRIGFGTLPKVVYKGVVYYVVLGKYYPLFGNEGGTKPDGFLSINAGVKEARNKKGSPFSFGSIRVPKKYRDVRGVVYLNRTSADFQEYELRGLRFSPAANDESKIKQPKPTPTKTPPKGKTRAAATAIPGSSKSKTTAAPGSSKAKPFFGPRTPNKAAPSPTKTRPSAGKDRKAAAASKTATRPSPSKRGASPDKRQDQKRQRTDTGYVNAIQRGREQAEDALRQAENDWQSGRTKVEGVEMDMRIKTAQAMVAFWDARARNRVLRVARHSIDQEIRGNLALNPAAERSRVLQRTAERYEQLDELVADMTDSEAEDSDDAADDASNVSADEAAADEEGPDSEWEEPGSKSPPEVPMHSDDGNGKGDDEAGPSGVNEATSDLDDEPDMESLEESSPDSSPSKTALTSSKARRSSHLRGSGRNRQPVKTDKKGKGKARA</sequence>
<feature type="compositionally biased region" description="Acidic residues" evidence="3">
    <location>
        <begin position="1057"/>
        <end position="1070"/>
    </location>
</feature>
<keyword evidence="1" id="KW-0694">RNA-binding</keyword>
<protein>
    <recommendedName>
        <fullName evidence="4">Integrase catalytic domain-containing protein</fullName>
    </recommendedName>
</protein>
<dbReference type="PROSITE" id="PS50994">
    <property type="entry name" value="INTEGRASE"/>
    <property type="match status" value="1"/>
</dbReference>
<keyword evidence="6" id="KW-1185">Reference proteome</keyword>
<feature type="region of interest" description="Disordered" evidence="3">
    <location>
        <begin position="824"/>
        <end position="935"/>
    </location>
</feature>